<evidence type="ECO:0000313" key="2">
    <source>
        <dbReference type="EMBL" id="JAD53864.1"/>
    </source>
</evidence>
<organism evidence="2">
    <name type="scientific">Arundo donax</name>
    <name type="common">Giant reed</name>
    <name type="synonym">Donax arundinaceus</name>
    <dbReference type="NCBI Taxonomy" id="35708"/>
    <lineage>
        <taxon>Eukaryota</taxon>
        <taxon>Viridiplantae</taxon>
        <taxon>Streptophyta</taxon>
        <taxon>Embryophyta</taxon>
        <taxon>Tracheophyta</taxon>
        <taxon>Spermatophyta</taxon>
        <taxon>Magnoliopsida</taxon>
        <taxon>Liliopsida</taxon>
        <taxon>Poales</taxon>
        <taxon>Poaceae</taxon>
        <taxon>PACMAD clade</taxon>
        <taxon>Arundinoideae</taxon>
        <taxon>Arundineae</taxon>
        <taxon>Arundo</taxon>
    </lineage>
</organism>
<dbReference type="EMBL" id="GBRH01244031">
    <property type="protein sequence ID" value="JAD53864.1"/>
    <property type="molecule type" value="Transcribed_RNA"/>
</dbReference>
<dbReference type="AlphaFoldDB" id="A0A0A9AQ54"/>
<sequence>MDPSGPSYQGGGACHSSGSSAPREASLHGSAPVTQR</sequence>
<protein>
    <submittedName>
        <fullName evidence="2">Uncharacterized protein</fullName>
    </submittedName>
</protein>
<evidence type="ECO:0000256" key="1">
    <source>
        <dbReference type="SAM" id="MobiDB-lite"/>
    </source>
</evidence>
<proteinExistence type="predicted"/>
<reference evidence="2" key="2">
    <citation type="journal article" date="2015" name="Data Brief">
        <title>Shoot transcriptome of the giant reed, Arundo donax.</title>
        <authorList>
            <person name="Barrero R.A."/>
            <person name="Guerrero F.D."/>
            <person name="Moolhuijzen P."/>
            <person name="Goolsby J.A."/>
            <person name="Tidwell J."/>
            <person name="Bellgard S.E."/>
            <person name="Bellgard M.I."/>
        </authorList>
    </citation>
    <scope>NUCLEOTIDE SEQUENCE</scope>
    <source>
        <tissue evidence="2">Shoot tissue taken approximately 20 cm above the soil surface</tissue>
    </source>
</reference>
<accession>A0A0A9AQ54</accession>
<feature type="region of interest" description="Disordered" evidence="1">
    <location>
        <begin position="1"/>
        <end position="36"/>
    </location>
</feature>
<reference evidence="2" key="1">
    <citation type="submission" date="2014-09" db="EMBL/GenBank/DDBJ databases">
        <authorList>
            <person name="Magalhaes I.L.F."/>
            <person name="Oliveira U."/>
            <person name="Santos F.R."/>
            <person name="Vidigal T.H.D.A."/>
            <person name="Brescovit A.D."/>
            <person name="Santos A.J."/>
        </authorList>
    </citation>
    <scope>NUCLEOTIDE SEQUENCE</scope>
    <source>
        <tissue evidence="2">Shoot tissue taken approximately 20 cm above the soil surface</tissue>
    </source>
</reference>
<name>A0A0A9AQ54_ARUDO</name>